<name>A0A137NXD3_CONC2</name>
<dbReference type="AlphaFoldDB" id="A0A137NXD3"/>
<evidence type="ECO:0000313" key="3">
    <source>
        <dbReference type="Proteomes" id="UP000070444"/>
    </source>
</evidence>
<proteinExistence type="predicted"/>
<feature type="chain" id="PRO_5007294156" evidence="1">
    <location>
        <begin position="17"/>
        <end position="232"/>
    </location>
</feature>
<organism evidence="2 3">
    <name type="scientific">Conidiobolus coronatus (strain ATCC 28846 / CBS 209.66 / NRRL 28638)</name>
    <name type="common">Delacroixia coronata</name>
    <dbReference type="NCBI Taxonomy" id="796925"/>
    <lineage>
        <taxon>Eukaryota</taxon>
        <taxon>Fungi</taxon>
        <taxon>Fungi incertae sedis</taxon>
        <taxon>Zoopagomycota</taxon>
        <taxon>Entomophthoromycotina</taxon>
        <taxon>Entomophthoromycetes</taxon>
        <taxon>Entomophthorales</taxon>
        <taxon>Ancylistaceae</taxon>
        <taxon>Conidiobolus</taxon>
    </lineage>
</organism>
<evidence type="ECO:0000313" key="2">
    <source>
        <dbReference type="EMBL" id="KXN67361.1"/>
    </source>
</evidence>
<reference evidence="2 3" key="1">
    <citation type="journal article" date="2015" name="Genome Biol. Evol.">
        <title>Phylogenomic analyses indicate that early fungi evolved digesting cell walls of algal ancestors of land plants.</title>
        <authorList>
            <person name="Chang Y."/>
            <person name="Wang S."/>
            <person name="Sekimoto S."/>
            <person name="Aerts A.L."/>
            <person name="Choi C."/>
            <person name="Clum A."/>
            <person name="LaButti K.M."/>
            <person name="Lindquist E.A."/>
            <person name="Yee Ngan C."/>
            <person name="Ohm R.A."/>
            <person name="Salamov A.A."/>
            <person name="Grigoriev I.V."/>
            <person name="Spatafora J.W."/>
            <person name="Berbee M.L."/>
        </authorList>
    </citation>
    <scope>NUCLEOTIDE SEQUENCE [LARGE SCALE GENOMIC DNA]</scope>
    <source>
        <strain evidence="2 3">NRRL 28638</strain>
    </source>
</reference>
<sequence>MKFSIICATLLTALQANIIPYNYYQGNGGNEDIKSQLVTAFKGLSKQDQDSIRNIASGFGFTIPPTYYHGFYPSLNQWGPNEANTFGNYYSGPRGSHPESSHFGQTHGNGDYSYQNNFGVPNSFIASYYGIDTSSVENFFKSFGQETEKGFKNLFGGLGVKFSSYYQSSGINEGLSKEDRDKIYQEFMKLNEEERKDVLEFIVLIATSLPEDDQSDSNDSYSYYSGHGFRSF</sequence>
<evidence type="ECO:0000256" key="1">
    <source>
        <dbReference type="SAM" id="SignalP"/>
    </source>
</evidence>
<accession>A0A137NXD3</accession>
<keyword evidence="1" id="KW-0732">Signal</keyword>
<feature type="signal peptide" evidence="1">
    <location>
        <begin position="1"/>
        <end position="16"/>
    </location>
</feature>
<keyword evidence="3" id="KW-1185">Reference proteome</keyword>
<dbReference type="EMBL" id="KQ964642">
    <property type="protein sequence ID" value="KXN67361.1"/>
    <property type="molecule type" value="Genomic_DNA"/>
</dbReference>
<protein>
    <submittedName>
        <fullName evidence="2">Uncharacterized protein</fullName>
    </submittedName>
</protein>
<dbReference type="Proteomes" id="UP000070444">
    <property type="component" value="Unassembled WGS sequence"/>
</dbReference>
<gene>
    <name evidence="2" type="ORF">CONCODRAFT_19674</name>
</gene>